<dbReference type="InterPro" id="IPR058913">
    <property type="entry name" value="Integrase_dom_put"/>
</dbReference>
<proteinExistence type="predicted"/>
<protein>
    <recommendedName>
        <fullName evidence="3">Integrase catalytic domain-containing protein</fullName>
    </recommendedName>
</protein>
<feature type="region of interest" description="Disordered" evidence="2">
    <location>
        <begin position="18"/>
        <end position="38"/>
    </location>
</feature>
<dbReference type="GO" id="GO:0015074">
    <property type="term" value="P:DNA integration"/>
    <property type="evidence" value="ECO:0007669"/>
    <property type="project" value="InterPro"/>
</dbReference>
<keyword evidence="1" id="KW-0694">RNA-binding</keyword>
<dbReference type="Pfam" id="PF24764">
    <property type="entry name" value="rva_4"/>
    <property type="match status" value="1"/>
</dbReference>
<gene>
    <name evidence="4" type="ORF">NLJ89_g9563</name>
</gene>
<evidence type="ECO:0000259" key="3">
    <source>
        <dbReference type="PROSITE" id="PS50994"/>
    </source>
</evidence>
<dbReference type="AlphaFoldDB" id="A0A9W8MTF6"/>
<dbReference type="Gene3D" id="3.30.420.10">
    <property type="entry name" value="Ribonuclease H-like superfamily/Ribonuclease H"/>
    <property type="match status" value="1"/>
</dbReference>
<dbReference type="GO" id="GO:0003723">
    <property type="term" value="F:RNA binding"/>
    <property type="evidence" value="ECO:0007669"/>
    <property type="project" value="UniProtKB-KW"/>
</dbReference>
<organism evidence="4 5">
    <name type="scientific">Agrocybe chaxingu</name>
    <dbReference type="NCBI Taxonomy" id="84603"/>
    <lineage>
        <taxon>Eukaryota</taxon>
        <taxon>Fungi</taxon>
        <taxon>Dikarya</taxon>
        <taxon>Basidiomycota</taxon>
        <taxon>Agaricomycotina</taxon>
        <taxon>Agaricomycetes</taxon>
        <taxon>Agaricomycetidae</taxon>
        <taxon>Agaricales</taxon>
        <taxon>Agaricineae</taxon>
        <taxon>Strophariaceae</taxon>
        <taxon>Agrocybe</taxon>
    </lineage>
</organism>
<sequence length="405" mass="46325">MLEEDMAMPAQPVFEDVLQPDGSIHRQRNGPPLRSEDISDEELDRQMISCLRQFPTFGRAMIKGHLASLGYRVGRRRIAASYVRIVGLPRIFGDRTIRRRAYKVAGANALWHHDGQHGLIKYKIVFHCFIDGHSRYITGIRANNNNRAATVLELFEKAVVEHGVPSRVRGDHGTENVEVARWMDRHRGPNRGSYIFGRSVHNTRIERLWYDLTNGFGHKWKEFFRVLEVHYGLNPQNPMHIWLLHHLFLPCIDADAQEWAGAWNNHVMQIRGGRNQSPKEMFVFSMVEDGPRGIQHLRQVQEDNVQDPATYGIDWEVGEDADLMAHLLAANPQEAENPFTPGAPPALHHVPCEGPGSPFPADWIPLLDAELARRVDTTSNDMLTRRSVWEEGLSLCNYMYTRLNA</sequence>
<reference evidence="4" key="1">
    <citation type="submission" date="2022-07" db="EMBL/GenBank/DDBJ databases">
        <title>Genome Sequence of Agrocybe chaxingu.</title>
        <authorList>
            <person name="Buettner E."/>
        </authorList>
    </citation>
    <scope>NUCLEOTIDE SEQUENCE</scope>
    <source>
        <strain evidence="4">MP-N11</strain>
    </source>
</reference>
<dbReference type="InterPro" id="IPR001584">
    <property type="entry name" value="Integrase_cat-core"/>
</dbReference>
<evidence type="ECO:0000256" key="2">
    <source>
        <dbReference type="SAM" id="MobiDB-lite"/>
    </source>
</evidence>
<dbReference type="Proteomes" id="UP001148786">
    <property type="component" value="Unassembled WGS sequence"/>
</dbReference>
<name>A0A9W8MTF6_9AGAR</name>
<dbReference type="InterPro" id="IPR036397">
    <property type="entry name" value="RNaseH_sf"/>
</dbReference>
<dbReference type="OrthoDB" id="3353107at2759"/>
<dbReference type="InterPro" id="IPR012337">
    <property type="entry name" value="RNaseH-like_sf"/>
</dbReference>
<keyword evidence="5" id="KW-1185">Reference proteome</keyword>
<comment type="caution">
    <text evidence="4">The sequence shown here is derived from an EMBL/GenBank/DDBJ whole genome shotgun (WGS) entry which is preliminary data.</text>
</comment>
<dbReference type="PANTHER" id="PTHR46791:SF5">
    <property type="entry name" value="CLR5 DOMAIN-CONTAINING PROTEIN-RELATED"/>
    <property type="match status" value="1"/>
</dbReference>
<accession>A0A9W8MTF6</accession>
<evidence type="ECO:0000313" key="4">
    <source>
        <dbReference type="EMBL" id="KAJ3500951.1"/>
    </source>
</evidence>
<dbReference type="PANTHER" id="PTHR46791">
    <property type="entry name" value="EXPRESSED PROTEIN"/>
    <property type="match status" value="1"/>
</dbReference>
<dbReference type="EMBL" id="JANKHO010001515">
    <property type="protein sequence ID" value="KAJ3500951.1"/>
    <property type="molecule type" value="Genomic_DNA"/>
</dbReference>
<dbReference type="PROSITE" id="PS50994">
    <property type="entry name" value="INTEGRASE"/>
    <property type="match status" value="1"/>
</dbReference>
<dbReference type="GO" id="GO:0005634">
    <property type="term" value="C:nucleus"/>
    <property type="evidence" value="ECO:0007669"/>
    <property type="project" value="UniProtKB-ARBA"/>
</dbReference>
<feature type="domain" description="Integrase catalytic" evidence="3">
    <location>
        <begin position="102"/>
        <end position="175"/>
    </location>
</feature>
<dbReference type="SUPFAM" id="SSF53098">
    <property type="entry name" value="Ribonuclease H-like"/>
    <property type="match status" value="1"/>
</dbReference>
<evidence type="ECO:0000256" key="1">
    <source>
        <dbReference type="ARBA" id="ARBA00022884"/>
    </source>
</evidence>
<evidence type="ECO:0000313" key="5">
    <source>
        <dbReference type="Proteomes" id="UP001148786"/>
    </source>
</evidence>